<feature type="signal peptide" evidence="1">
    <location>
        <begin position="1"/>
        <end position="27"/>
    </location>
</feature>
<feature type="chain" id="PRO_5045209480" evidence="1">
    <location>
        <begin position="28"/>
        <end position="110"/>
    </location>
</feature>
<sequence length="110" mass="11803">MRFNNTYTIAALVAGGILVATTITSQAGPSDGSNLGDCYNNWISYCNAETSGYPNSCYTESMDHCDAVHKSISEMPGAKLKSVKTSALRKATRSDTRLIVPAVQPVRRAN</sequence>
<organism evidence="2 3">
    <name type="scientific">Roseibium salinum</name>
    <dbReference type="NCBI Taxonomy" id="1604349"/>
    <lineage>
        <taxon>Bacteria</taxon>
        <taxon>Pseudomonadati</taxon>
        <taxon>Pseudomonadota</taxon>
        <taxon>Alphaproteobacteria</taxon>
        <taxon>Hyphomicrobiales</taxon>
        <taxon>Stappiaceae</taxon>
        <taxon>Roseibium</taxon>
    </lineage>
</organism>
<evidence type="ECO:0000256" key="1">
    <source>
        <dbReference type="SAM" id="SignalP"/>
    </source>
</evidence>
<dbReference type="Proteomes" id="UP001300261">
    <property type="component" value="Unassembled WGS sequence"/>
</dbReference>
<dbReference type="RefSeq" id="WP_265961909.1">
    <property type="nucleotide sequence ID" value="NZ_JAPEVI010000003.1"/>
</dbReference>
<name>A0ABT3QZ86_9HYPH</name>
<evidence type="ECO:0000313" key="3">
    <source>
        <dbReference type="Proteomes" id="UP001300261"/>
    </source>
</evidence>
<protein>
    <submittedName>
        <fullName evidence="2">Uncharacterized protein</fullName>
    </submittedName>
</protein>
<reference evidence="2 3" key="1">
    <citation type="journal article" date="2016" name="Int. J. Syst. Evol. Microbiol.">
        <title>Labrenzia salina sp. nov., isolated from the rhizosphere of the halophyte Arthrocnemum macrostachyum.</title>
        <authorList>
            <person name="Camacho M."/>
            <person name="Redondo-Gomez S."/>
            <person name="Rodriguez-Llorente I."/>
            <person name="Rohde M."/>
            <person name="Sproer C."/>
            <person name="Schumann P."/>
            <person name="Klenk H.P."/>
            <person name="Montero-Calasanz M.D.C."/>
        </authorList>
    </citation>
    <scope>NUCLEOTIDE SEQUENCE [LARGE SCALE GENOMIC DNA]</scope>
    <source>
        <strain evidence="2 3">DSM 29163</strain>
    </source>
</reference>
<comment type="caution">
    <text evidence="2">The sequence shown here is derived from an EMBL/GenBank/DDBJ whole genome shotgun (WGS) entry which is preliminary data.</text>
</comment>
<keyword evidence="1" id="KW-0732">Signal</keyword>
<accession>A0ABT3QZ86</accession>
<dbReference type="EMBL" id="JAPEVI010000003">
    <property type="protein sequence ID" value="MCX2722215.1"/>
    <property type="molecule type" value="Genomic_DNA"/>
</dbReference>
<evidence type="ECO:0000313" key="2">
    <source>
        <dbReference type="EMBL" id="MCX2722215.1"/>
    </source>
</evidence>
<keyword evidence="3" id="KW-1185">Reference proteome</keyword>
<proteinExistence type="predicted"/>
<gene>
    <name evidence="2" type="ORF">ON753_07315</name>
</gene>